<keyword evidence="3 5" id="KW-1133">Transmembrane helix</keyword>
<evidence type="ECO:0000256" key="4">
    <source>
        <dbReference type="ARBA" id="ARBA00023136"/>
    </source>
</evidence>
<comment type="subcellular location">
    <subcellularLocation>
        <location evidence="1">Membrane</location>
        <topology evidence="1">Multi-pass membrane protein</topology>
    </subcellularLocation>
</comment>
<evidence type="ECO:0000256" key="1">
    <source>
        <dbReference type="ARBA" id="ARBA00004141"/>
    </source>
</evidence>
<organism evidence="6 7">
    <name type="scientific">Escallonia herrerae</name>
    <dbReference type="NCBI Taxonomy" id="1293975"/>
    <lineage>
        <taxon>Eukaryota</taxon>
        <taxon>Viridiplantae</taxon>
        <taxon>Streptophyta</taxon>
        <taxon>Embryophyta</taxon>
        <taxon>Tracheophyta</taxon>
        <taxon>Spermatophyta</taxon>
        <taxon>Magnoliopsida</taxon>
        <taxon>eudicotyledons</taxon>
        <taxon>Gunneridae</taxon>
        <taxon>Pentapetalae</taxon>
        <taxon>asterids</taxon>
        <taxon>campanulids</taxon>
        <taxon>Escalloniales</taxon>
        <taxon>Escalloniaceae</taxon>
        <taxon>Escallonia</taxon>
    </lineage>
</organism>
<keyword evidence="2 5" id="KW-0812">Transmembrane</keyword>
<dbReference type="SUPFAM" id="SSF144083">
    <property type="entry name" value="Magnesium transport protein CorA, transmembrane region"/>
    <property type="match status" value="1"/>
</dbReference>
<feature type="transmembrane region" description="Helical" evidence="5">
    <location>
        <begin position="57"/>
        <end position="80"/>
    </location>
</feature>
<dbReference type="Gene3D" id="1.20.58.340">
    <property type="entry name" value="Magnesium transport protein CorA, transmembrane region"/>
    <property type="match status" value="1"/>
</dbReference>
<dbReference type="GO" id="GO:0016020">
    <property type="term" value="C:membrane"/>
    <property type="evidence" value="ECO:0007669"/>
    <property type="project" value="UniProtKB-SubCell"/>
</dbReference>
<evidence type="ECO:0000313" key="6">
    <source>
        <dbReference type="EMBL" id="KAK2997535.1"/>
    </source>
</evidence>
<dbReference type="EMBL" id="JAVXUP010004137">
    <property type="protein sequence ID" value="KAK2997535.1"/>
    <property type="molecule type" value="Genomic_DNA"/>
</dbReference>
<evidence type="ECO:0000256" key="5">
    <source>
        <dbReference type="SAM" id="Phobius"/>
    </source>
</evidence>
<evidence type="ECO:0000313" key="7">
    <source>
        <dbReference type="Proteomes" id="UP001188597"/>
    </source>
</evidence>
<accession>A0AA88UXC0</accession>
<feature type="transmembrane region" description="Helical" evidence="5">
    <location>
        <begin position="20"/>
        <end position="45"/>
    </location>
</feature>
<dbReference type="InterPro" id="IPR045863">
    <property type="entry name" value="CorA_TM1_TM2"/>
</dbReference>
<dbReference type="Proteomes" id="UP001188597">
    <property type="component" value="Unassembled WGS sequence"/>
</dbReference>
<name>A0AA88UXC0_9ASTE</name>
<feature type="transmembrane region" description="Helical" evidence="5">
    <location>
        <begin position="92"/>
        <end position="117"/>
    </location>
</feature>
<sequence>MLEPHLIIWRLPEVARDCVHFLVFPLFNFLHSYLGSVLGFVFCIASDLHRMEALVTHNLAVLGGGGLILSIITGLFGVNIDGMPEARNTRYAFGLFSGILFFLRIVLVAVGLLYLGLKKPLTEEQVKVRKLELVKMFQH</sequence>
<proteinExistence type="predicted"/>
<keyword evidence="7" id="KW-1185">Reference proteome</keyword>
<dbReference type="PANTHER" id="PTHR46950:SF2">
    <property type="entry name" value="MAGNESIUM TRANSPORTER CORA-LIKE FAMILY PROTEIN"/>
    <property type="match status" value="1"/>
</dbReference>
<protein>
    <submittedName>
        <fullName evidence="6">Uncharacterized protein</fullName>
    </submittedName>
</protein>
<dbReference type="PANTHER" id="PTHR46950">
    <property type="entry name" value="MAGNESIUM TRANSPORTER CORA-LIKE FAMILY PROTEIN"/>
    <property type="match status" value="1"/>
</dbReference>
<comment type="caution">
    <text evidence="6">The sequence shown here is derived from an EMBL/GenBank/DDBJ whole genome shotgun (WGS) entry which is preliminary data.</text>
</comment>
<dbReference type="AlphaFoldDB" id="A0AA88UXC0"/>
<evidence type="ECO:0000256" key="3">
    <source>
        <dbReference type="ARBA" id="ARBA00022989"/>
    </source>
</evidence>
<evidence type="ECO:0000256" key="2">
    <source>
        <dbReference type="ARBA" id="ARBA00022692"/>
    </source>
</evidence>
<keyword evidence="4 5" id="KW-0472">Membrane</keyword>
<gene>
    <name evidence="6" type="ORF">RJ639_026037</name>
</gene>
<reference evidence="6" key="1">
    <citation type="submission" date="2022-12" db="EMBL/GenBank/DDBJ databases">
        <title>Draft genome assemblies for two species of Escallonia (Escalloniales).</title>
        <authorList>
            <person name="Chanderbali A."/>
            <person name="Dervinis C."/>
            <person name="Anghel I."/>
            <person name="Soltis D."/>
            <person name="Soltis P."/>
            <person name="Zapata F."/>
        </authorList>
    </citation>
    <scope>NUCLEOTIDE SEQUENCE</scope>
    <source>
        <strain evidence="6">UCBG64.0493</strain>
        <tissue evidence="6">Leaf</tissue>
    </source>
</reference>